<feature type="compositionally biased region" description="Pro residues" evidence="3">
    <location>
        <begin position="788"/>
        <end position="813"/>
    </location>
</feature>
<feature type="compositionally biased region" description="Polar residues" evidence="3">
    <location>
        <begin position="674"/>
        <end position="684"/>
    </location>
</feature>
<feature type="compositionally biased region" description="Pro residues" evidence="3">
    <location>
        <begin position="823"/>
        <end position="833"/>
    </location>
</feature>
<protein>
    <submittedName>
        <fullName evidence="5">SH3 domain-containing protein</fullName>
    </submittedName>
</protein>
<dbReference type="InterPro" id="IPR036028">
    <property type="entry name" value="SH3-like_dom_sf"/>
</dbReference>
<feature type="compositionally biased region" description="Basic and acidic residues" evidence="3">
    <location>
        <begin position="231"/>
        <end position="251"/>
    </location>
</feature>
<accession>A0A8T9C5A6</accession>
<evidence type="ECO:0000259" key="4">
    <source>
        <dbReference type="PROSITE" id="PS50002"/>
    </source>
</evidence>
<dbReference type="Gene3D" id="2.30.30.40">
    <property type="entry name" value="SH3 Domains"/>
    <property type="match status" value="1"/>
</dbReference>
<dbReference type="AlphaFoldDB" id="A0A8T9C5A6"/>
<comment type="caution">
    <text evidence="5">The sequence shown here is derived from an EMBL/GenBank/DDBJ whole genome shotgun (WGS) entry which is preliminary data.</text>
</comment>
<feature type="compositionally biased region" description="Pro residues" evidence="3">
    <location>
        <begin position="208"/>
        <end position="222"/>
    </location>
</feature>
<dbReference type="EMBL" id="QGMK01000653">
    <property type="protein sequence ID" value="TVY80586.1"/>
    <property type="molecule type" value="Genomic_DNA"/>
</dbReference>
<name>A0A8T9C5A6_9HELO</name>
<sequence length="1190" mass="128879">MSSPPFKVKAVFEYTSPHDDDLHFPNGQIITVTEEEDDDWYSGEYVDASGVKQEGIFPRNFVEKYEPTAPPRPTRQSRPKKEAEPAPEPIPEPVQPSQPAYEEEEPERDPEPVQAAPAAREPPPAPKPEPVEPVTAPGAEPLPPPSAPKAIPSSSKPSVPPPVSDKPSGGSFRDRIAAFNKAAPPVAPFKPGGLSSGGSNNFIKKPFVAPPPSKNAYVPPPRENVAHQKVYRRDEDPEIAAKESENLEQAERAGLAPTSNEGEAEDQPKPTSLKERIALLQKQQMEQAARHADAAQKKEKPKRPAKKRTESQTAEELEEGDGAALERRDTEETVGKASMDSVREESAAPRRRKSSKGAVPSQSLHPRKSFGDGNEADMSGAGDTTEEPEEISTGRDDSDEKPRSRAPQLPIRTPTAPVHEPDVGEEEGATDEPQDEEAEEEDEEDDLDPETRRKEELRARMAKMSGGMGMHGMFGGGMPMPGPAAPPKKKKSTGNSEKRSGEYGSEDIGSPGMRAPPVPMIPLPGMSRVRSPEEDEQHEDEPTPITASRPSDVVPDVEDVVPSQARGAPPPVPSTETSGAPPVPGGRPAPPPVPKESRPFIPPPAMPMSPGAGSESDDELDEPLASSQKLPSTTPRGDPPRAPARPFDGPASPRSPSVKRASTSYFGGDEALATSPTSQGSNNKRMSRVPPIPGTPGVSSPQNRAPPPPPPSVPAPLSRASTGDQRAPPIPKPVPDEESEEEVTEYEGDYDTDIASAAPHKEALKAHARDSSLEDNTPLRSPVVSPSAAPPSLPPSAAPRAVPPPLPSQPPPNTRQSADMPRAAPPPPPPTKMPAPWEQDDDEYDPYKYTAPKQHIPSYSTPRVERNEEDLYSASPPRAVVPPPPQERAAPSLPPRDLAPGPPKKGHRQSLDVGRSSTSARRSVELSRMSMDSGFVANDIDLGQSTFWWAQPKGKPPVLQNLRDSLFETEETTSADRSGKTTVTKDLFVLYQDYSQTIITAQFDAQAPADFKLEQRHEPPPSRLRQDQLERAHEQFGRRISEGASSKQNTVVGDGTPQGLVRELLKPFADALLPVGTRAYGAIVYGNLANASTSQNDEIRPGDIITLRNTKFQGKHGPMHQKYNMEVGKPDHVGVVAEWDGTKKKVRAWEQGRESKKVKLESYKLDDLRSGEVKIWRVMPRSWVGWQGQN</sequence>
<feature type="compositionally biased region" description="Basic and acidic residues" evidence="3">
    <location>
        <begin position="392"/>
        <end position="403"/>
    </location>
</feature>
<evidence type="ECO:0000256" key="2">
    <source>
        <dbReference type="PROSITE-ProRule" id="PRU00192"/>
    </source>
</evidence>
<feature type="compositionally biased region" description="Basic and acidic residues" evidence="3">
    <location>
        <begin position="266"/>
        <end position="277"/>
    </location>
</feature>
<dbReference type="InterPro" id="IPR001452">
    <property type="entry name" value="SH3_domain"/>
</dbReference>
<dbReference type="PANTHER" id="PTHR45929">
    <property type="entry name" value="JAK PATHWAY SIGNAL TRANSDUCTION ADAPTOR MOLECULE"/>
    <property type="match status" value="1"/>
</dbReference>
<feature type="domain" description="SH3" evidence="4">
    <location>
        <begin position="3"/>
        <end position="67"/>
    </location>
</feature>
<dbReference type="PANTHER" id="PTHR45929:SF7">
    <property type="entry name" value="LAS SEVENTEEN-BINDING PROTEIN 1"/>
    <property type="match status" value="1"/>
</dbReference>
<feature type="region of interest" description="Disordered" evidence="3">
    <location>
        <begin position="1033"/>
        <end position="1054"/>
    </location>
</feature>
<feature type="compositionally biased region" description="Gly residues" evidence="3">
    <location>
        <begin position="466"/>
        <end position="479"/>
    </location>
</feature>
<keyword evidence="1 2" id="KW-0728">SH3 domain</keyword>
<feature type="compositionally biased region" description="Pro residues" evidence="3">
    <location>
        <begin position="581"/>
        <end position="607"/>
    </location>
</feature>
<feature type="region of interest" description="Disordered" evidence="3">
    <location>
        <begin position="60"/>
        <end position="925"/>
    </location>
</feature>
<organism evidence="5 6">
    <name type="scientific">Lachnellula suecica</name>
    <dbReference type="NCBI Taxonomy" id="602035"/>
    <lineage>
        <taxon>Eukaryota</taxon>
        <taxon>Fungi</taxon>
        <taxon>Dikarya</taxon>
        <taxon>Ascomycota</taxon>
        <taxon>Pezizomycotina</taxon>
        <taxon>Leotiomycetes</taxon>
        <taxon>Helotiales</taxon>
        <taxon>Lachnaceae</taxon>
        <taxon>Lachnellula</taxon>
    </lineage>
</organism>
<evidence type="ECO:0000313" key="5">
    <source>
        <dbReference type="EMBL" id="TVY80586.1"/>
    </source>
</evidence>
<feature type="compositionally biased region" description="Pro residues" evidence="3">
    <location>
        <begin position="704"/>
        <end position="714"/>
    </location>
</feature>
<gene>
    <name evidence="5" type="ORF">LSUE1_G005459</name>
</gene>
<feature type="compositionally biased region" description="Basic and acidic residues" evidence="3">
    <location>
        <begin position="449"/>
        <end position="459"/>
    </location>
</feature>
<feature type="compositionally biased region" description="Polar residues" evidence="3">
    <location>
        <begin position="625"/>
        <end position="634"/>
    </location>
</feature>
<dbReference type="InterPro" id="IPR057402">
    <property type="entry name" value="AIM3_BBC1_C"/>
</dbReference>
<feature type="compositionally biased region" description="Pro residues" evidence="3">
    <location>
        <begin position="86"/>
        <end position="96"/>
    </location>
</feature>
<dbReference type="Pfam" id="PF14604">
    <property type="entry name" value="SH3_9"/>
    <property type="match status" value="1"/>
</dbReference>
<proteinExistence type="predicted"/>
<dbReference type="OrthoDB" id="207120at2759"/>
<feature type="compositionally biased region" description="Low complexity" evidence="3">
    <location>
        <begin position="148"/>
        <end position="157"/>
    </location>
</feature>
<dbReference type="SUPFAM" id="SSF50044">
    <property type="entry name" value="SH3-domain"/>
    <property type="match status" value="1"/>
</dbReference>
<evidence type="ECO:0000256" key="1">
    <source>
        <dbReference type="ARBA" id="ARBA00022443"/>
    </source>
</evidence>
<dbReference type="Pfam" id="PF25459">
    <property type="entry name" value="AIM3_BBC1_C"/>
    <property type="match status" value="1"/>
</dbReference>
<dbReference type="InterPro" id="IPR035552">
    <property type="entry name" value="Mti1_SH3"/>
</dbReference>
<dbReference type="Proteomes" id="UP000469558">
    <property type="component" value="Unassembled WGS sequence"/>
</dbReference>
<dbReference type="PROSITE" id="PS50002">
    <property type="entry name" value="SH3"/>
    <property type="match status" value="1"/>
</dbReference>
<keyword evidence="6" id="KW-1185">Reference proteome</keyword>
<dbReference type="CDD" id="cd11887">
    <property type="entry name" value="SH3_Bbc1"/>
    <property type="match status" value="1"/>
</dbReference>
<dbReference type="InterPro" id="IPR050670">
    <property type="entry name" value="STAM"/>
</dbReference>
<feature type="compositionally biased region" description="Acidic residues" evidence="3">
    <location>
        <begin position="736"/>
        <end position="752"/>
    </location>
</feature>
<dbReference type="SMART" id="SM00326">
    <property type="entry name" value="SH3"/>
    <property type="match status" value="1"/>
</dbReference>
<evidence type="ECO:0000313" key="6">
    <source>
        <dbReference type="Proteomes" id="UP000469558"/>
    </source>
</evidence>
<evidence type="ECO:0000256" key="3">
    <source>
        <dbReference type="SAM" id="MobiDB-lite"/>
    </source>
</evidence>
<feature type="compositionally biased region" description="Basic and acidic residues" evidence="3">
    <location>
        <begin position="759"/>
        <end position="772"/>
    </location>
</feature>
<feature type="compositionally biased region" description="Acidic residues" evidence="3">
    <location>
        <begin position="423"/>
        <end position="448"/>
    </location>
</feature>
<feature type="compositionally biased region" description="Basic and acidic residues" evidence="3">
    <location>
        <begin position="288"/>
        <end position="298"/>
    </location>
</feature>
<feature type="compositionally biased region" description="Basic and acidic residues" evidence="3">
    <location>
        <begin position="324"/>
        <end position="334"/>
    </location>
</feature>
<feature type="compositionally biased region" description="Low complexity" evidence="3">
    <location>
        <begin position="778"/>
        <end position="787"/>
    </location>
</feature>
<reference evidence="5 6" key="1">
    <citation type="submission" date="2018-05" db="EMBL/GenBank/DDBJ databases">
        <title>Genome sequencing and assembly of the regulated plant pathogen Lachnellula willkommii and related sister species for the development of diagnostic species identification markers.</title>
        <authorList>
            <person name="Giroux E."/>
            <person name="Bilodeau G."/>
        </authorList>
    </citation>
    <scope>NUCLEOTIDE SEQUENCE [LARGE SCALE GENOMIC DNA]</scope>
    <source>
        <strain evidence="5 6">CBS 268.59</strain>
    </source>
</reference>